<dbReference type="EMBL" id="CAKLCB010000071">
    <property type="protein sequence ID" value="CAH0514413.1"/>
    <property type="molecule type" value="Genomic_DNA"/>
</dbReference>
<dbReference type="Proteomes" id="UP001158986">
    <property type="component" value="Unassembled WGS sequence"/>
</dbReference>
<evidence type="ECO:0000313" key="2">
    <source>
        <dbReference type="EMBL" id="CAH0514413.1"/>
    </source>
</evidence>
<feature type="compositionally biased region" description="Acidic residues" evidence="1">
    <location>
        <begin position="102"/>
        <end position="112"/>
    </location>
</feature>
<keyword evidence="3" id="KW-1185">Reference proteome</keyword>
<evidence type="ECO:0000313" key="3">
    <source>
        <dbReference type="Proteomes" id="UP001158986"/>
    </source>
</evidence>
<name>A0ABN8CPM4_9STRA</name>
<proteinExistence type="predicted"/>
<organism evidence="2 3">
    <name type="scientific">Peronospora belbahrii</name>
    <dbReference type="NCBI Taxonomy" id="622444"/>
    <lineage>
        <taxon>Eukaryota</taxon>
        <taxon>Sar</taxon>
        <taxon>Stramenopiles</taxon>
        <taxon>Oomycota</taxon>
        <taxon>Peronosporomycetes</taxon>
        <taxon>Peronosporales</taxon>
        <taxon>Peronosporaceae</taxon>
        <taxon>Peronospora</taxon>
    </lineage>
</organism>
<accession>A0ABN8CPM4</accession>
<protein>
    <submittedName>
        <fullName evidence="2">Uncharacterized protein</fullName>
    </submittedName>
</protein>
<feature type="region of interest" description="Disordered" evidence="1">
    <location>
        <begin position="94"/>
        <end position="124"/>
    </location>
</feature>
<gene>
    <name evidence="2" type="ORF">PBS001_LOCUS1166</name>
</gene>
<reference evidence="2 3" key="1">
    <citation type="submission" date="2021-11" db="EMBL/GenBank/DDBJ databases">
        <authorList>
            <person name="Islam A."/>
            <person name="Islam S."/>
            <person name="Flora M.S."/>
            <person name="Rahman M."/>
            <person name="Ziaur R.M."/>
            <person name="Epstein J.H."/>
            <person name="Hassan M."/>
            <person name="Klassen M."/>
            <person name="Woodard K."/>
            <person name="Webb A."/>
            <person name="Webby R.J."/>
            <person name="El Zowalaty M.E."/>
        </authorList>
    </citation>
    <scope>NUCLEOTIDE SEQUENCE [LARGE SCALE GENOMIC DNA]</scope>
    <source>
        <strain evidence="2">Pbs1</strain>
    </source>
</reference>
<evidence type="ECO:0000256" key="1">
    <source>
        <dbReference type="SAM" id="MobiDB-lite"/>
    </source>
</evidence>
<sequence length="124" mass="13707">MYVAQRVVGQWLSRTKTTKMNGLHYDLSTDQSHNSLTSFILPLSSPYSPVNKAIAAKTMLEMAKPNDDTDDELNEPSIDDEVVSLVTRSFEVVSSVGKAEPDDKDEELETSDMDNPVSHDSTTV</sequence>
<comment type="caution">
    <text evidence="2">The sequence shown here is derived from an EMBL/GenBank/DDBJ whole genome shotgun (WGS) entry which is preliminary data.</text>
</comment>